<feature type="domain" description="Arginyl tRNA synthetase N-terminal" evidence="13">
    <location>
        <begin position="3"/>
        <end position="91"/>
    </location>
</feature>
<evidence type="ECO:0000256" key="5">
    <source>
        <dbReference type="ARBA" id="ARBA00022741"/>
    </source>
</evidence>
<dbReference type="EMBL" id="CP040602">
    <property type="protein sequence ID" value="QCU89324.1"/>
    <property type="molecule type" value="Genomic_DNA"/>
</dbReference>
<evidence type="ECO:0000256" key="6">
    <source>
        <dbReference type="ARBA" id="ARBA00022840"/>
    </source>
</evidence>
<comment type="catalytic activity">
    <reaction evidence="9 10">
        <text>tRNA(Arg) + L-arginine + ATP = L-arginyl-tRNA(Arg) + AMP + diphosphate</text>
        <dbReference type="Rhea" id="RHEA:20301"/>
        <dbReference type="Rhea" id="RHEA-COMP:9658"/>
        <dbReference type="Rhea" id="RHEA-COMP:9673"/>
        <dbReference type="ChEBI" id="CHEBI:30616"/>
        <dbReference type="ChEBI" id="CHEBI:32682"/>
        <dbReference type="ChEBI" id="CHEBI:33019"/>
        <dbReference type="ChEBI" id="CHEBI:78442"/>
        <dbReference type="ChEBI" id="CHEBI:78513"/>
        <dbReference type="ChEBI" id="CHEBI:456215"/>
        <dbReference type="EC" id="6.1.1.19"/>
    </reaction>
</comment>
<keyword evidence="4 10" id="KW-0436">Ligase</keyword>
<dbReference type="RefSeq" id="WP_138563573.1">
    <property type="nucleotide sequence ID" value="NZ_CP040602.1"/>
</dbReference>
<protein>
    <recommendedName>
        <fullName evidence="10">Arginine--tRNA ligase</fullName>
        <ecNumber evidence="10">6.1.1.19</ecNumber>
    </recommendedName>
    <alternativeName>
        <fullName evidence="10">Arginyl-tRNA synthetase</fullName>
        <shortName evidence="10">ArgRS</shortName>
    </alternativeName>
</protein>
<dbReference type="CDD" id="cd00671">
    <property type="entry name" value="ArgRS_core"/>
    <property type="match status" value="1"/>
</dbReference>
<dbReference type="Gene3D" id="3.40.50.620">
    <property type="entry name" value="HUPs"/>
    <property type="match status" value="1"/>
</dbReference>
<evidence type="ECO:0000259" key="13">
    <source>
        <dbReference type="SMART" id="SM01016"/>
    </source>
</evidence>
<dbReference type="GO" id="GO:0005737">
    <property type="term" value="C:cytoplasm"/>
    <property type="evidence" value="ECO:0007669"/>
    <property type="project" value="UniProtKB-SubCell"/>
</dbReference>
<organism evidence="14 15">
    <name type="scientific">Thiomicrorhabdus sediminis</name>
    <dbReference type="NCBI Taxonomy" id="2580412"/>
    <lineage>
        <taxon>Bacteria</taxon>
        <taxon>Pseudomonadati</taxon>
        <taxon>Pseudomonadota</taxon>
        <taxon>Gammaproteobacteria</taxon>
        <taxon>Thiotrichales</taxon>
        <taxon>Piscirickettsiaceae</taxon>
        <taxon>Thiomicrorhabdus</taxon>
    </lineage>
</organism>
<dbReference type="InterPro" id="IPR014729">
    <property type="entry name" value="Rossmann-like_a/b/a_fold"/>
</dbReference>
<dbReference type="Proteomes" id="UP000304864">
    <property type="component" value="Chromosome"/>
</dbReference>
<comment type="subcellular location">
    <subcellularLocation>
        <location evidence="1 10">Cytoplasm</location>
    </subcellularLocation>
</comment>
<gene>
    <name evidence="10" type="primary">argS</name>
    <name evidence="14" type="ORF">FE785_01090</name>
</gene>
<evidence type="ECO:0000256" key="7">
    <source>
        <dbReference type="ARBA" id="ARBA00022917"/>
    </source>
</evidence>
<dbReference type="GO" id="GO:0004814">
    <property type="term" value="F:arginine-tRNA ligase activity"/>
    <property type="evidence" value="ECO:0007669"/>
    <property type="project" value="UniProtKB-UniRule"/>
</dbReference>
<dbReference type="PROSITE" id="PS00178">
    <property type="entry name" value="AA_TRNA_LIGASE_I"/>
    <property type="match status" value="1"/>
</dbReference>
<evidence type="ECO:0000256" key="8">
    <source>
        <dbReference type="ARBA" id="ARBA00023146"/>
    </source>
</evidence>
<dbReference type="InterPro" id="IPR035684">
    <property type="entry name" value="ArgRS_core"/>
</dbReference>
<dbReference type="Pfam" id="PF00750">
    <property type="entry name" value="tRNA-synt_1d"/>
    <property type="match status" value="2"/>
</dbReference>
<dbReference type="Pfam" id="PF05746">
    <property type="entry name" value="DALR_1"/>
    <property type="match status" value="1"/>
</dbReference>
<dbReference type="SUPFAM" id="SSF47323">
    <property type="entry name" value="Anticodon-binding domain of a subclass of class I aminoacyl-tRNA synthetases"/>
    <property type="match status" value="1"/>
</dbReference>
<dbReference type="NCBIfam" id="TIGR00456">
    <property type="entry name" value="argS"/>
    <property type="match status" value="1"/>
</dbReference>
<name>A0A4P9K379_9GAMM</name>
<keyword evidence="7 10" id="KW-0648">Protein biosynthesis</keyword>
<feature type="short sequence motif" description="'HIGH' region" evidence="10">
    <location>
        <begin position="128"/>
        <end position="138"/>
    </location>
</feature>
<evidence type="ECO:0000256" key="11">
    <source>
        <dbReference type="RuleBase" id="RU363038"/>
    </source>
</evidence>
<proteinExistence type="inferred from homology"/>
<dbReference type="SMART" id="SM00836">
    <property type="entry name" value="DALR_1"/>
    <property type="match status" value="1"/>
</dbReference>
<dbReference type="PRINTS" id="PR01038">
    <property type="entry name" value="TRNASYNTHARG"/>
</dbReference>
<dbReference type="SUPFAM" id="SSF55190">
    <property type="entry name" value="Arginyl-tRNA synthetase (ArgRS), N-terminal 'additional' domain"/>
    <property type="match status" value="1"/>
</dbReference>
<dbReference type="Gene3D" id="1.10.730.10">
    <property type="entry name" value="Isoleucyl-tRNA Synthetase, Domain 1"/>
    <property type="match status" value="1"/>
</dbReference>
<dbReference type="EC" id="6.1.1.19" evidence="10"/>
<keyword evidence="5 10" id="KW-0547">Nucleotide-binding</keyword>
<dbReference type="PANTHER" id="PTHR11956:SF5">
    <property type="entry name" value="ARGININE--TRNA LIGASE, CYTOPLASMIC"/>
    <property type="match status" value="1"/>
</dbReference>
<dbReference type="InterPro" id="IPR001278">
    <property type="entry name" value="Arg-tRNA-ligase"/>
</dbReference>
<dbReference type="InterPro" id="IPR036695">
    <property type="entry name" value="Arg-tRNA-synth_N_sf"/>
</dbReference>
<dbReference type="SUPFAM" id="SSF52374">
    <property type="entry name" value="Nucleotidylyl transferase"/>
    <property type="match status" value="1"/>
</dbReference>
<evidence type="ECO:0000256" key="9">
    <source>
        <dbReference type="ARBA" id="ARBA00049339"/>
    </source>
</evidence>
<dbReference type="PANTHER" id="PTHR11956">
    <property type="entry name" value="ARGINYL-TRNA SYNTHETASE"/>
    <property type="match status" value="1"/>
</dbReference>
<dbReference type="HAMAP" id="MF_00123">
    <property type="entry name" value="Arg_tRNA_synth"/>
    <property type="match status" value="1"/>
</dbReference>
<dbReference type="FunFam" id="3.30.1360.70:FF:000003">
    <property type="entry name" value="Arginine--tRNA ligase"/>
    <property type="match status" value="1"/>
</dbReference>
<evidence type="ECO:0000256" key="4">
    <source>
        <dbReference type="ARBA" id="ARBA00022598"/>
    </source>
</evidence>
<dbReference type="CDD" id="cd07956">
    <property type="entry name" value="Anticodon_Ia_Arg"/>
    <property type="match status" value="1"/>
</dbReference>
<dbReference type="InterPro" id="IPR008909">
    <property type="entry name" value="DALR_anticod-bd"/>
</dbReference>
<evidence type="ECO:0000313" key="15">
    <source>
        <dbReference type="Proteomes" id="UP000304864"/>
    </source>
</evidence>
<dbReference type="GO" id="GO:0006420">
    <property type="term" value="P:arginyl-tRNA aminoacylation"/>
    <property type="evidence" value="ECO:0007669"/>
    <property type="project" value="UniProtKB-UniRule"/>
</dbReference>
<dbReference type="InterPro" id="IPR009080">
    <property type="entry name" value="tRNAsynth_Ia_anticodon-bd"/>
</dbReference>
<dbReference type="GO" id="GO:0005524">
    <property type="term" value="F:ATP binding"/>
    <property type="evidence" value="ECO:0007669"/>
    <property type="project" value="UniProtKB-UniRule"/>
</dbReference>
<evidence type="ECO:0000259" key="12">
    <source>
        <dbReference type="SMART" id="SM00836"/>
    </source>
</evidence>
<dbReference type="KEGG" id="thig:FE785_01090"/>
<dbReference type="Pfam" id="PF03485">
    <property type="entry name" value="Arg_tRNA_synt_N"/>
    <property type="match status" value="1"/>
</dbReference>
<keyword evidence="15" id="KW-1185">Reference proteome</keyword>
<feature type="domain" description="DALR anticodon binding" evidence="12">
    <location>
        <begin position="466"/>
        <end position="587"/>
    </location>
</feature>
<evidence type="ECO:0000256" key="3">
    <source>
        <dbReference type="ARBA" id="ARBA00022490"/>
    </source>
</evidence>
<dbReference type="SMART" id="SM01016">
    <property type="entry name" value="Arg_tRNA_synt_N"/>
    <property type="match status" value="1"/>
</dbReference>
<comment type="similarity">
    <text evidence="2 10 11">Belongs to the class-I aminoacyl-tRNA synthetase family.</text>
</comment>
<dbReference type="Gene3D" id="3.30.1360.70">
    <property type="entry name" value="Arginyl tRNA synthetase N-terminal domain"/>
    <property type="match status" value="1"/>
</dbReference>
<dbReference type="InterPro" id="IPR001412">
    <property type="entry name" value="aa-tRNA-synth_I_CS"/>
</dbReference>
<dbReference type="FunFam" id="1.10.730.10:FF:000008">
    <property type="entry name" value="Arginine--tRNA ligase"/>
    <property type="match status" value="1"/>
</dbReference>
<evidence type="ECO:0000256" key="1">
    <source>
        <dbReference type="ARBA" id="ARBA00004496"/>
    </source>
</evidence>
<accession>A0A4P9K379</accession>
<evidence type="ECO:0000313" key="14">
    <source>
        <dbReference type="EMBL" id="QCU89324.1"/>
    </source>
</evidence>
<dbReference type="InterPro" id="IPR005148">
    <property type="entry name" value="Arg-tRNA-synth_N"/>
</dbReference>
<evidence type="ECO:0000256" key="10">
    <source>
        <dbReference type="HAMAP-Rule" id="MF_00123"/>
    </source>
</evidence>
<comment type="subunit">
    <text evidence="10">Monomer.</text>
</comment>
<evidence type="ECO:0000256" key="2">
    <source>
        <dbReference type="ARBA" id="ARBA00005594"/>
    </source>
</evidence>
<sequence>MKQQIAQILTDVVEQLKQQDVIPADASPRINVENTRDKAHGDFATNLAMMLTKQAAMPPRDLAQKIIDCLADVEIIDKVEIAGPGFINFFVNDSAKFDIVATVLQQKEQFGKCDVGQGKSVLVEFVSANPTGPLHVGHGRGAAYGASVADLMETAGFNVSREYYVNDAGRQMDILATSVWLRYLQQCGEELTFPSNGYKGEYIFDIVSALQNEVGNSLQKPAIEVFAGVTADEGQAGGDKEKHIDDLIIKAKNLLGAHHYEQVFQAAVNSILGDIKDDLRGFNVNFDNWFSERSLMESGVIDAAIDKLQQADKIYEKNGALWFRSTDYGDEKDRVVVRDNGIKTYFASDIAYHFNKLERGFDILIDVWGSDHHGYVPRVKAAMQAMETNPQALQVLLVQFAVLYRGGEKVQMSTRSGQFVTLRELREEVGSDAARFFYVQRKSEQHMDFDLDLAKSKSNENPVYYIQYAHARICRVFSQAVEKGYQFDINAGLEKLAMLDSEHETALAIELAKYPEIIARAALAYEPHQIAYYLKDLANGLHSYYNASQFIVEDDDLRNARLTLISAVQQVLKNGLTLIGVSAPEQM</sequence>
<keyword evidence="6 10" id="KW-0067">ATP-binding</keyword>
<reference evidence="14 15" key="1">
    <citation type="submission" date="2019-05" db="EMBL/GenBank/DDBJ databases">
        <title>Thiomicrorhabdus sediminis sp. nov, a novel sulfur-oxidizing bacterium isolated from coastal sediment.</title>
        <authorList>
            <person name="Liu X."/>
        </authorList>
    </citation>
    <scope>NUCLEOTIDE SEQUENCE [LARGE SCALE GENOMIC DNA]</scope>
    <source>
        <strain evidence="14 15">G1</strain>
    </source>
</reference>
<keyword evidence="3 10" id="KW-0963">Cytoplasm</keyword>
<dbReference type="AlphaFoldDB" id="A0A4P9K379"/>
<keyword evidence="8 10" id="KW-0030">Aminoacyl-tRNA synthetase</keyword>
<dbReference type="OrthoDB" id="9803211at2"/>